<evidence type="ECO:0000256" key="2">
    <source>
        <dbReference type="SAM" id="MobiDB-lite"/>
    </source>
</evidence>
<accession>X0H652</accession>
<organism evidence="3">
    <name type="scientific">Fusarium oxysporum f. sp. conglutinans race 2 54008</name>
    <dbReference type="NCBI Taxonomy" id="1089457"/>
    <lineage>
        <taxon>Eukaryota</taxon>
        <taxon>Fungi</taxon>
        <taxon>Dikarya</taxon>
        <taxon>Ascomycota</taxon>
        <taxon>Pezizomycotina</taxon>
        <taxon>Sordariomycetes</taxon>
        <taxon>Hypocreomycetidae</taxon>
        <taxon>Hypocreales</taxon>
        <taxon>Nectriaceae</taxon>
        <taxon>Fusarium</taxon>
        <taxon>Fusarium oxysporum species complex</taxon>
    </lineage>
</organism>
<reference evidence="3" key="1">
    <citation type="submission" date="2011-11" db="EMBL/GenBank/DDBJ databases">
        <title>The Genome Sequence of Fusarium oxysporum PHW808.</title>
        <authorList>
            <consortium name="The Broad Institute Genome Sequencing Platform"/>
            <person name="Ma L.-J."/>
            <person name="Gale L.R."/>
            <person name="Schwartz D.C."/>
            <person name="Zhou S."/>
            <person name="Corby-Kistler H."/>
            <person name="Young S.K."/>
            <person name="Zeng Q."/>
            <person name="Gargeya S."/>
            <person name="Fitzgerald M."/>
            <person name="Haas B."/>
            <person name="Abouelleil A."/>
            <person name="Alvarado L."/>
            <person name="Arachchi H.M."/>
            <person name="Berlin A."/>
            <person name="Brown A."/>
            <person name="Chapman S.B."/>
            <person name="Chen Z."/>
            <person name="Dunbar C."/>
            <person name="Freedman E."/>
            <person name="Gearin G."/>
            <person name="Goldberg J."/>
            <person name="Griggs A."/>
            <person name="Gujja S."/>
            <person name="Heiman D."/>
            <person name="Howarth C."/>
            <person name="Larson L."/>
            <person name="Lui A."/>
            <person name="MacDonald P.J.P."/>
            <person name="Montmayeur A."/>
            <person name="Murphy C."/>
            <person name="Neiman D."/>
            <person name="Pearson M."/>
            <person name="Priest M."/>
            <person name="Roberts A."/>
            <person name="Saif S."/>
            <person name="Shea T."/>
            <person name="Shenoy N."/>
            <person name="Sisk P."/>
            <person name="Stolte C."/>
            <person name="Sykes S."/>
            <person name="Wortman J."/>
            <person name="Nusbaum C."/>
            <person name="Birren B."/>
        </authorList>
    </citation>
    <scope>NUCLEOTIDE SEQUENCE [LARGE SCALE GENOMIC DNA]</scope>
    <source>
        <strain evidence="3">54008</strain>
    </source>
</reference>
<gene>
    <name evidence="3" type="ORF">FOPG_16491</name>
</gene>
<evidence type="ECO:0000313" key="3">
    <source>
        <dbReference type="EMBL" id="EXL67385.1"/>
    </source>
</evidence>
<feature type="compositionally biased region" description="Low complexity" evidence="2">
    <location>
        <begin position="43"/>
        <end position="57"/>
    </location>
</feature>
<evidence type="ECO:0000256" key="1">
    <source>
        <dbReference type="SAM" id="Coils"/>
    </source>
</evidence>
<feature type="coiled-coil region" evidence="1">
    <location>
        <begin position="73"/>
        <end position="107"/>
    </location>
</feature>
<reference evidence="3" key="2">
    <citation type="submission" date="2012-05" db="EMBL/GenBank/DDBJ databases">
        <title>The Genome Annotation of Fusarium oxysporum PHW808.</title>
        <authorList>
            <consortium name="The Broad Institute Genomics Platform"/>
            <person name="Ma L.-J."/>
            <person name="Corby-Kistler H."/>
            <person name="Broz K."/>
            <person name="Gale L.R."/>
            <person name="Jonkers W."/>
            <person name="O'Donnell K."/>
            <person name="Ploetz R."/>
            <person name="Steinberg C."/>
            <person name="Schwartz D.C."/>
            <person name="VanEtten H."/>
            <person name="Zhou S."/>
            <person name="Young S.K."/>
            <person name="Zeng Q."/>
            <person name="Gargeya S."/>
            <person name="Fitzgerald M."/>
            <person name="Abouelleil A."/>
            <person name="Alvarado L."/>
            <person name="Chapman S.B."/>
            <person name="Gainer-Dewar J."/>
            <person name="Goldberg J."/>
            <person name="Griggs A."/>
            <person name="Gujja S."/>
            <person name="Hansen M."/>
            <person name="Howarth C."/>
            <person name="Imamovic A."/>
            <person name="Ireland A."/>
            <person name="Larimer J."/>
            <person name="McCowan C."/>
            <person name="Murphy C."/>
            <person name="Pearson M."/>
            <person name="Poon T.W."/>
            <person name="Priest M."/>
            <person name="Roberts A."/>
            <person name="Saif S."/>
            <person name="Shea T."/>
            <person name="Sykes S."/>
            <person name="Wortman J."/>
            <person name="Nusbaum C."/>
            <person name="Birren B."/>
        </authorList>
    </citation>
    <scope>NUCLEOTIDE SEQUENCE</scope>
    <source>
        <strain evidence="3">54008</strain>
    </source>
</reference>
<dbReference type="Proteomes" id="UP000030676">
    <property type="component" value="Unassembled WGS sequence"/>
</dbReference>
<name>X0H652_FUSOX</name>
<keyword evidence="1" id="KW-0175">Coiled coil</keyword>
<sequence>MSITSARLEQIRIVETEISNKVDWITTEKKKLENILDTVEGISSSMRDQMSRSASSSSKKKGRGETVSIDEAVTRYKGIIQNMKNAIAEEEQRVEELKKEKVGLENYEIGN</sequence>
<dbReference type="AlphaFoldDB" id="X0H652"/>
<protein>
    <submittedName>
        <fullName evidence="3">Uncharacterized protein</fullName>
    </submittedName>
</protein>
<feature type="region of interest" description="Disordered" evidence="2">
    <location>
        <begin position="42"/>
        <end position="66"/>
    </location>
</feature>
<dbReference type="EMBL" id="JH658966">
    <property type="protein sequence ID" value="EXL67385.1"/>
    <property type="molecule type" value="Genomic_DNA"/>
</dbReference>
<proteinExistence type="predicted"/>
<dbReference type="HOGENOM" id="CLU_2158512_0_0_1"/>